<dbReference type="AlphaFoldDB" id="A0A1S3XYS6"/>
<reference evidence="2" key="1">
    <citation type="submission" date="2025-08" db="UniProtKB">
        <authorList>
            <consortium name="RefSeq"/>
        </authorList>
    </citation>
    <scope>IDENTIFICATION</scope>
</reference>
<sequence length="129" mass="15251">MAEWLREYVWNKLLAKWNTDEWKKKSEQAKANHASSKGGSLHTGGSISFAAHKLRLEKERGRYMSHAEIFEETHKKKKKDGTREHWVETRASDTYIIIKGWKNGNKHNLIQLNQHLMIWLHCGQMQRVE</sequence>
<dbReference type="OrthoDB" id="1304715at2759"/>
<protein>
    <submittedName>
        <fullName evidence="2">Uncharacterized protein</fullName>
    </submittedName>
</protein>
<feature type="region of interest" description="Disordered" evidence="1">
    <location>
        <begin position="26"/>
        <end position="45"/>
    </location>
</feature>
<organism evidence="2">
    <name type="scientific">Nicotiana tabacum</name>
    <name type="common">Common tobacco</name>
    <dbReference type="NCBI Taxonomy" id="4097"/>
    <lineage>
        <taxon>Eukaryota</taxon>
        <taxon>Viridiplantae</taxon>
        <taxon>Streptophyta</taxon>
        <taxon>Embryophyta</taxon>
        <taxon>Tracheophyta</taxon>
        <taxon>Spermatophyta</taxon>
        <taxon>Magnoliopsida</taxon>
        <taxon>eudicotyledons</taxon>
        <taxon>Gunneridae</taxon>
        <taxon>Pentapetalae</taxon>
        <taxon>asterids</taxon>
        <taxon>lamiids</taxon>
        <taxon>Solanales</taxon>
        <taxon>Solanaceae</taxon>
        <taxon>Nicotianoideae</taxon>
        <taxon>Nicotianeae</taxon>
        <taxon>Nicotiana</taxon>
    </lineage>
</organism>
<feature type="compositionally biased region" description="Polar residues" evidence="1">
    <location>
        <begin position="33"/>
        <end position="45"/>
    </location>
</feature>
<evidence type="ECO:0000313" key="2">
    <source>
        <dbReference type="RefSeq" id="XP_016445050.1"/>
    </source>
</evidence>
<dbReference type="RefSeq" id="XP_016445050.1">
    <property type="nucleotide sequence ID" value="XM_016589564.1"/>
</dbReference>
<dbReference type="PaxDb" id="4097-A0A1S3XYS6"/>
<evidence type="ECO:0000256" key="1">
    <source>
        <dbReference type="SAM" id="MobiDB-lite"/>
    </source>
</evidence>
<gene>
    <name evidence="2" type="primary">LOC107770274</name>
</gene>
<dbReference type="KEGG" id="nta:107770274"/>
<dbReference type="Pfam" id="PF03004">
    <property type="entry name" value="Transposase_24"/>
    <property type="match status" value="1"/>
</dbReference>
<name>A0A1S3XYS6_TOBAC</name>
<dbReference type="InterPro" id="IPR004252">
    <property type="entry name" value="Probable_transposase_24"/>
</dbReference>
<accession>A0A1S3XYS6</accession>
<proteinExistence type="predicted"/>